<gene>
    <name evidence="1" type="ORF">A2773_01315</name>
</gene>
<proteinExistence type="predicted"/>
<evidence type="ECO:0000313" key="1">
    <source>
        <dbReference type="EMBL" id="OGG14890.1"/>
    </source>
</evidence>
<dbReference type="Proteomes" id="UP000177383">
    <property type="component" value="Unassembled WGS sequence"/>
</dbReference>
<organism evidence="1 2">
    <name type="scientific">Candidatus Gottesmanbacteria bacterium RIFCSPHIGHO2_01_FULL_39_10</name>
    <dbReference type="NCBI Taxonomy" id="1798375"/>
    <lineage>
        <taxon>Bacteria</taxon>
        <taxon>Candidatus Gottesmaniibacteriota</taxon>
    </lineage>
</organism>
<reference evidence="1 2" key="1">
    <citation type="journal article" date="2016" name="Nat. Commun.">
        <title>Thousands of microbial genomes shed light on interconnected biogeochemical processes in an aquifer system.</title>
        <authorList>
            <person name="Anantharaman K."/>
            <person name="Brown C.T."/>
            <person name="Hug L.A."/>
            <person name="Sharon I."/>
            <person name="Castelle C.J."/>
            <person name="Probst A.J."/>
            <person name="Thomas B.C."/>
            <person name="Singh A."/>
            <person name="Wilkins M.J."/>
            <person name="Karaoz U."/>
            <person name="Brodie E.L."/>
            <person name="Williams K.H."/>
            <person name="Hubbard S.S."/>
            <person name="Banfield J.F."/>
        </authorList>
    </citation>
    <scope>NUCLEOTIDE SEQUENCE [LARGE SCALE GENOMIC DNA]</scope>
</reference>
<dbReference type="AlphaFoldDB" id="A0A1F5ZQW2"/>
<dbReference type="STRING" id="1798375.A2773_01315"/>
<comment type="caution">
    <text evidence="1">The sequence shown here is derived from an EMBL/GenBank/DDBJ whole genome shotgun (WGS) entry which is preliminary data.</text>
</comment>
<protein>
    <submittedName>
        <fullName evidence="1">Uncharacterized protein</fullName>
    </submittedName>
</protein>
<accession>A0A1F5ZQW2</accession>
<evidence type="ECO:0000313" key="2">
    <source>
        <dbReference type="Proteomes" id="UP000177383"/>
    </source>
</evidence>
<dbReference type="EMBL" id="MFJE01000009">
    <property type="protein sequence ID" value="OGG14890.1"/>
    <property type="molecule type" value="Genomic_DNA"/>
</dbReference>
<name>A0A1F5ZQW2_9BACT</name>
<sequence>MNYTQDNNYKLPEEINQLVNLFNSQDMIDDKVRVNLYLPKGIVKLIDLLSEDGSRGELVSRLVVKEAKKKQTLPFGIFKGSDITEKDIDEVADQWEKIVNEV</sequence>